<dbReference type="InterPro" id="IPR052020">
    <property type="entry name" value="Cyclic_di-GMP/3'3'-cGAMP_PDE"/>
</dbReference>
<evidence type="ECO:0000259" key="2">
    <source>
        <dbReference type="PROSITE" id="PS50110"/>
    </source>
</evidence>
<dbReference type="InterPro" id="IPR001789">
    <property type="entry name" value="Sig_transdc_resp-reg_receiver"/>
</dbReference>
<dbReference type="Gene3D" id="3.40.50.2300">
    <property type="match status" value="1"/>
</dbReference>
<dbReference type="SMART" id="SM00448">
    <property type="entry name" value="REC"/>
    <property type="match status" value="1"/>
</dbReference>
<dbReference type="RefSeq" id="WP_282010535.1">
    <property type="nucleotide sequence ID" value="NZ_OX336137.1"/>
</dbReference>
<gene>
    <name evidence="3" type="ORF">NSPWAT_0750</name>
</gene>
<reference evidence="3 4" key="1">
    <citation type="submission" date="2022-09" db="EMBL/GenBank/DDBJ databases">
        <authorList>
            <person name="Kop L."/>
        </authorList>
    </citation>
    <scope>NUCLEOTIDE SEQUENCE [LARGE SCALE GENOMIC DNA]</scope>
    <source>
        <strain evidence="3 4">347</strain>
    </source>
</reference>
<sequence length="401" mass="45052">MVTDPESKDQAWTVLLVDDQPDNLAVLRGTLEREGYQLAFASTGEDALAILPELKPNLVLLDVMMPGIDGFETCRQMKQMPACRDIPVIFVTARRETYDLIEGFSAGGVDYITKPFQQEEVCARVRCQIELVILRQSLQEQYSHTQELLSQTLTGSLQIFHEVLAGFDHNLFNQAARLCQLLKECGPALGFPNTSQLEIAAMFLPIGLVSLPPATMTRYREGESLSAAEQAMIQRVPQAGAKLLEKIPHLRKVSEMVLYHQKGFDGSGFPENSLSGEAIPLGARALKLLSDFVKEEGTAQSGLRAITRLRQRSRLYDPYLMEKLEDYVFKKEEEYDAMVQSEKAVSFQELRTGLVLADRIENKEGVVLLNPGQMITDMHLLLLRNHKEFVGIREPIRVREG</sequence>
<feature type="domain" description="Response regulatory" evidence="2">
    <location>
        <begin position="13"/>
        <end position="129"/>
    </location>
</feature>
<keyword evidence="1" id="KW-0597">Phosphoprotein</keyword>
<evidence type="ECO:0000313" key="3">
    <source>
        <dbReference type="EMBL" id="CAI2717609.1"/>
    </source>
</evidence>
<dbReference type="Gene3D" id="1.10.3210.10">
    <property type="entry name" value="Hypothetical protein af1432"/>
    <property type="match status" value="1"/>
</dbReference>
<dbReference type="CDD" id="cd19920">
    <property type="entry name" value="REC_PA4781-like"/>
    <property type="match status" value="1"/>
</dbReference>
<name>A0ABM9HBY3_9BACT</name>
<evidence type="ECO:0000256" key="1">
    <source>
        <dbReference type="PROSITE-ProRule" id="PRU00169"/>
    </source>
</evidence>
<proteinExistence type="predicted"/>
<dbReference type="Proteomes" id="UP001157733">
    <property type="component" value="Chromosome"/>
</dbReference>
<keyword evidence="4" id="KW-1185">Reference proteome</keyword>
<protein>
    <submittedName>
        <fullName evidence="3">Response regulatory domain-containing protein</fullName>
    </submittedName>
</protein>
<dbReference type="Pfam" id="PF00072">
    <property type="entry name" value="Response_reg"/>
    <property type="match status" value="1"/>
</dbReference>
<feature type="modified residue" description="4-aspartylphosphate" evidence="1">
    <location>
        <position position="62"/>
    </location>
</feature>
<dbReference type="Pfam" id="PF13487">
    <property type="entry name" value="HD_5"/>
    <property type="match status" value="1"/>
</dbReference>
<dbReference type="PANTHER" id="PTHR45228">
    <property type="entry name" value="CYCLIC DI-GMP PHOSPHODIESTERASE TM_0186-RELATED"/>
    <property type="match status" value="1"/>
</dbReference>
<dbReference type="SUPFAM" id="SSF52172">
    <property type="entry name" value="CheY-like"/>
    <property type="match status" value="1"/>
</dbReference>
<dbReference type="PROSITE" id="PS50110">
    <property type="entry name" value="RESPONSE_REGULATORY"/>
    <property type="match status" value="1"/>
</dbReference>
<accession>A0ABM9HBY3</accession>
<dbReference type="InterPro" id="IPR011006">
    <property type="entry name" value="CheY-like_superfamily"/>
</dbReference>
<dbReference type="PANTHER" id="PTHR45228:SF1">
    <property type="entry name" value="CYCLIC DI-GMP PHOSPHODIESTERASE TM_0186"/>
    <property type="match status" value="1"/>
</dbReference>
<evidence type="ECO:0000313" key="4">
    <source>
        <dbReference type="Proteomes" id="UP001157733"/>
    </source>
</evidence>
<organism evidence="3 4">
    <name type="scientific">Nitrospina watsonii</name>
    <dbReference type="NCBI Taxonomy" id="1323948"/>
    <lineage>
        <taxon>Bacteria</taxon>
        <taxon>Pseudomonadati</taxon>
        <taxon>Nitrospinota/Tectimicrobiota group</taxon>
        <taxon>Nitrospinota</taxon>
        <taxon>Nitrospinia</taxon>
        <taxon>Nitrospinales</taxon>
        <taxon>Nitrospinaceae</taxon>
        <taxon>Nitrospina</taxon>
    </lineage>
</organism>
<dbReference type="EMBL" id="OX336137">
    <property type="protein sequence ID" value="CAI2717609.1"/>
    <property type="molecule type" value="Genomic_DNA"/>
</dbReference>